<evidence type="ECO:0000259" key="1">
    <source>
        <dbReference type="Pfam" id="PF00881"/>
    </source>
</evidence>
<comment type="caution">
    <text evidence="2">The sequence shown here is derived from an EMBL/GenBank/DDBJ whole genome shotgun (WGS) entry which is preliminary data.</text>
</comment>
<organism evidence="2 3">
    <name type="scientific">Sphingomonas glacialis</name>
    <dbReference type="NCBI Taxonomy" id="658225"/>
    <lineage>
        <taxon>Bacteria</taxon>
        <taxon>Pseudomonadati</taxon>
        <taxon>Pseudomonadota</taxon>
        <taxon>Alphaproteobacteria</taxon>
        <taxon>Sphingomonadales</taxon>
        <taxon>Sphingomonadaceae</taxon>
        <taxon>Sphingomonas</taxon>
    </lineage>
</organism>
<dbReference type="Proteomes" id="UP000652430">
    <property type="component" value="Unassembled WGS sequence"/>
</dbReference>
<dbReference type="EMBL" id="BNAQ01000017">
    <property type="protein sequence ID" value="GHH26647.1"/>
    <property type="molecule type" value="Genomic_DNA"/>
</dbReference>
<evidence type="ECO:0000313" key="3">
    <source>
        <dbReference type="Proteomes" id="UP000652430"/>
    </source>
</evidence>
<dbReference type="SUPFAM" id="SSF55469">
    <property type="entry name" value="FMN-dependent nitroreductase-like"/>
    <property type="match status" value="2"/>
</dbReference>
<dbReference type="Pfam" id="PF00881">
    <property type="entry name" value="Nitroreductase"/>
    <property type="match status" value="1"/>
</dbReference>
<dbReference type="InterPro" id="IPR000415">
    <property type="entry name" value="Nitroreductase-like"/>
</dbReference>
<name>A0ABQ3LUR1_9SPHN</name>
<reference evidence="3" key="1">
    <citation type="journal article" date="2019" name="Int. J. Syst. Evol. Microbiol.">
        <title>The Global Catalogue of Microorganisms (GCM) 10K type strain sequencing project: providing services to taxonomists for standard genome sequencing and annotation.</title>
        <authorList>
            <consortium name="The Broad Institute Genomics Platform"/>
            <consortium name="The Broad Institute Genome Sequencing Center for Infectious Disease"/>
            <person name="Wu L."/>
            <person name="Ma J."/>
        </authorList>
    </citation>
    <scope>NUCLEOTIDE SEQUENCE [LARGE SCALE GENOMIC DNA]</scope>
    <source>
        <strain evidence="3">CGMCC 1.8957</strain>
    </source>
</reference>
<accession>A0ABQ3LUR1</accession>
<dbReference type="Gene3D" id="3.40.109.10">
    <property type="entry name" value="NADH Oxidase"/>
    <property type="match status" value="2"/>
</dbReference>
<dbReference type="RefSeq" id="WP_189677889.1">
    <property type="nucleotide sequence ID" value="NZ_BNAQ01000017.1"/>
</dbReference>
<dbReference type="NCBIfam" id="NF047509">
    <property type="entry name" value="Rv3131_FMN_oxido"/>
    <property type="match status" value="1"/>
</dbReference>
<gene>
    <name evidence="2" type="ORF">GCM10008023_41520</name>
</gene>
<evidence type="ECO:0000313" key="2">
    <source>
        <dbReference type="EMBL" id="GHH26647.1"/>
    </source>
</evidence>
<feature type="domain" description="Nitroreductase" evidence="1">
    <location>
        <begin position="153"/>
        <end position="347"/>
    </location>
</feature>
<dbReference type="InterPro" id="IPR029479">
    <property type="entry name" value="Nitroreductase"/>
</dbReference>
<proteinExistence type="predicted"/>
<keyword evidence="3" id="KW-1185">Reference proteome</keyword>
<protein>
    <submittedName>
        <fullName evidence="2">Tat pathway signal protein</fullName>
    </submittedName>
</protein>
<sequence>MNRRTLLIGGGAATVAVAGAGWIGLHGMGSMSAYDASVAASRAALGANPGYRALVRFATLAPNGHNTQPWRFRIATDRITVLPDFARRTPVVDPDDHHIFVSLGCAAENLMLAAAASGHSAEPEFASKNGGAIELRFRPARPLDSALCDAIPQRQSTRGDYDGKPLSTAELQMLATAAEVPDVETVLITQRADIDRVRDLVLTGNTAQMADAAFVRELKQWLRFNPHDATRSGDGLFSVASGNPSLPSWAGPLLFDRMVTAASENDRYARQLRSSAGVAVFVGAAADPAHWVGVGRACQRFGLQATALGLKCAFVNQPVEVPGLRPELASLIGIAGQRPDIVMRFGHGPPLPFSARRPVSAVLA</sequence>